<dbReference type="PANTHER" id="PTHR46743:SF2">
    <property type="entry name" value="TEICHOIC ACIDS EXPORT ATP-BINDING PROTEIN TAGH"/>
    <property type="match status" value="1"/>
</dbReference>
<dbReference type="EMBL" id="JAJKFT010000004">
    <property type="protein sequence ID" value="MCC9628778.1"/>
    <property type="molecule type" value="Genomic_DNA"/>
</dbReference>
<dbReference type="AlphaFoldDB" id="A0A9X1MKF8"/>
<dbReference type="PROSITE" id="PS50893">
    <property type="entry name" value="ABC_TRANSPORTER_2"/>
    <property type="match status" value="1"/>
</dbReference>
<dbReference type="InterPro" id="IPR003593">
    <property type="entry name" value="AAA+_ATPase"/>
</dbReference>
<dbReference type="InterPro" id="IPR027417">
    <property type="entry name" value="P-loop_NTPase"/>
</dbReference>
<feature type="domain" description="ABC transporter" evidence="5">
    <location>
        <begin position="45"/>
        <end position="264"/>
    </location>
</feature>
<sequence>MSHIAIRVENIGKRYRRGSAAPYQRFSEMLQRVPAAVLDAARGAFQAKSQTDDQSEFWALKDVSFDVKEGEVLGVIGRNGAGKSTLLKILSRITEPTTGRFGVRGRLASLLEVGTGFHPELTGRENIYLSGAILGMSRAEIKRRFDEIVAFAEIDEALDTPVKRYSSGMYVRLGFAIAAHLQPEILIVDEVLAVGDAAFQKKCLGKMGEVANSGRTVLFVSHNMTAVERLCTSAVYLEHGEIHSAGDVADVLKRYLNGTDACEESRGKFDAWGNDRVKLHGARAYRNCGDDHSQRLTVADEITLEFDVSLSSENVVLTPSLIVNTSDAYPAFNVTPADNHLGTLTPLQSGRQFIRCRIPENLLNNGEYSATLYIIRDGSQPEFMFDQAIRFEVDEHPQKKLSWFGKRVGATRPLLNWEISVVEQDLSVVGNG</sequence>
<keyword evidence="4 6" id="KW-0067">ATP-binding</keyword>
<dbReference type="InterPro" id="IPR003439">
    <property type="entry name" value="ABC_transporter-like_ATP-bd"/>
</dbReference>
<name>A0A9X1MKF8_9BACT</name>
<comment type="caution">
    <text evidence="6">The sequence shown here is derived from an EMBL/GenBank/DDBJ whole genome shotgun (WGS) entry which is preliminary data.</text>
</comment>
<evidence type="ECO:0000313" key="7">
    <source>
        <dbReference type="Proteomes" id="UP001139103"/>
    </source>
</evidence>
<dbReference type="GO" id="GO:0005524">
    <property type="term" value="F:ATP binding"/>
    <property type="evidence" value="ECO:0007669"/>
    <property type="project" value="UniProtKB-KW"/>
</dbReference>
<dbReference type="Proteomes" id="UP001139103">
    <property type="component" value="Unassembled WGS sequence"/>
</dbReference>
<protein>
    <submittedName>
        <fullName evidence="6">Polysaccharide ABC transporter ATP-binding protein</fullName>
    </submittedName>
</protein>
<organism evidence="6 7">
    <name type="scientific">Blastopirellula sediminis</name>
    <dbReference type="NCBI Taxonomy" id="2894196"/>
    <lineage>
        <taxon>Bacteria</taxon>
        <taxon>Pseudomonadati</taxon>
        <taxon>Planctomycetota</taxon>
        <taxon>Planctomycetia</taxon>
        <taxon>Pirellulales</taxon>
        <taxon>Pirellulaceae</taxon>
        <taxon>Blastopirellula</taxon>
    </lineage>
</organism>
<evidence type="ECO:0000256" key="3">
    <source>
        <dbReference type="ARBA" id="ARBA00022741"/>
    </source>
</evidence>
<keyword evidence="2" id="KW-0813">Transport</keyword>
<dbReference type="Gene3D" id="3.40.50.300">
    <property type="entry name" value="P-loop containing nucleotide triphosphate hydrolases"/>
    <property type="match status" value="1"/>
</dbReference>
<dbReference type="Pfam" id="PF00005">
    <property type="entry name" value="ABC_tran"/>
    <property type="match status" value="1"/>
</dbReference>
<comment type="similarity">
    <text evidence="1">Belongs to the ABC transporter superfamily.</text>
</comment>
<dbReference type="GO" id="GO:0016020">
    <property type="term" value="C:membrane"/>
    <property type="evidence" value="ECO:0007669"/>
    <property type="project" value="InterPro"/>
</dbReference>
<dbReference type="SMART" id="SM00382">
    <property type="entry name" value="AAA"/>
    <property type="match status" value="1"/>
</dbReference>
<dbReference type="SUPFAM" id="SSF52540">
    <property type="entry name" value="P-loop containing nucleoside triphosphate hydrolases"/>
    <property type="match status" value="1"/>
</dbReference>
<keyword evidence="7" id="KW-1185">Reference proteome</keyword>
<dbReference type="InterPro" id="IPR050683">
    <property type="entry name" value="Bact_Polysacc_Export_ATP-bd"/>
</dbReference>
<dbReference type="RefSeq" id="WP_230218251.1">
    <property type="nucleotide sequence ID" value="NZ_JAJKFT010000004.1"/>
</dbReference>
<evidence type="ECO:0000256" key="4">
    <source>
        <dbReference type="ARBA" id="ARBA00022840"/>
    </source>
</evidence>
<evidence type="ECO:0000313" key="6">
    <source>
        <dbReference type="EMBL" id="MCC9628778.1"/>
    </source>
</evidence>
<gene>
    <name evidence="6" type="ORF">LOC68_10245</name>
</gene>
<keyword evidence="3" id="KW-0547">Nucleotide-binding</keyword>
<evidence type="ECO:0000256" key="1">
    <source>
        <dbReference type="ARBA" id="ARBA00005417"/>
    </source>
</evidence>
<accession>A0A9X1MKF8</accession>
<dbReference type="GO" id="GO:0140359">
    <property type="term" value="F:ABC-type transporter activity"/>
    <property type="evidence" value="ECO:0007669"/>
    <property type="project" value="InterPro"/>
</dbReference>
<dbReference type="GO" id="GO:0016887">
    <property type="term" value="F:ATP hydrolysis activity"/>
    <property type="evidence" value="ECO:0007669"/>
    <property type="project" value="InterPro"/>
</dbReference>
<proteinExistence type="inferred from homology"/>
<evidence type="ECO:0000259" key="5">
    <source>
        <dbReference type="PROSITE" id="PS50893"/>
    </source>
</evidence>
<dbReference type="PANTHER" id="PTHR46743">
    <property type="entry name" value="TEICHOIC ACIDS EXPORT ATP-BINDING PROTEIN TAGH"/>
    <property type="match status" value="1"/>
</dbReference>
<evidence type="ECO:0000256" key="2">
    <source>
        <dbReference type="ARBA" id="ARBA00022448"/>
    </source>
</evidence>
<dbReference type="InterPro" id="IPR015860">
    <property type="entry name" value="ABC_transpr_TagH-like"/>
</dbReference>
<reference evidence="6" key="1">
    <citation type="submission" date="2021-11" db="EMBL/GenBank/DDBJ databases">
        <title>Genome sequence.</title>
        <authorList>
            <person name="Sun Q."/>
        </authorList>
    </citation>
    <scope>NUCLEOTIDE SEQUENCE</scope>
    <source>
        <strain evidence="6">JC732</strain>
    </source>
</reference>
<dbReference type="CDD" id="cd03220">
    <property type="entry name" value="ABC_KpsT_Wzt"/>
    <property type="match status" value="1"/>
</dbReference>